<dbReference type="Gene3D" id="3.40.50.150">
    <property type="entry name" value="Vaccinia Virus protein VP39"/>
    <property type="match status" value="1"/>
</dbReference>
<dbReference type="GO" id="GO:0009007">
    <property type="term" value="F:site-specific DNA-methyltransferase (adenine-specific) activity"/>
    <property type="evidence" value="ECO:0007669"/>
    <property type="project" value="UniProtKB-EC"/>
</dbReference>
<evidence type="ECO:0000256" key="3">
    <source>
        <dbReference type="ARBA" id="ARBA00022679"/>
    </source>
</evidence>
<dbReference type="Proteomes" id="UP000634004">
    <property type="component" value="Unassembled WGS sequence"/>
</dbReference>
<feature type="domain" description="DNA methylase N-4/N-6" evidence="5">
    <location>
        <begin position="9"/>
        <end position="88"/>
    </location>
</feature>
<dbReference type="EMBL" id="BMZH01000019">
    <property type="protein sequence ID" value="GHB04151.1"/>
    <property type="molecule type" value="Genomic_DNA"/>
</dbReference>
<gene>
    <name evidence="6" type="ORF">GCM10009069_28340</name>
</gene>
<evidence type="ECO:0000256" key="1">
    <source>
        <dbReference type="ARBA" id="ARBA00011900"/>
    </source>
</evidence>
<proteinExistence type="predicted"/>
<evidence type="ECO:0000259" key="5">
    <source>
        <dbReference type="Pfam" id="PF01555"/>
    </source>
</evidence>
<comment type="catalytic activity">
    <reaction evidence="4">
        <text>a 2'-deoxyadenosine in DNA + S-adenosyl-L-methionine = an N(6)-methyl-2'-deoxyadenosine in DNA + S-adenosyl-L-homocysteine + H(+)</text>
        <dbReference type="Rhea" id="RHEA:15197"/>
        <dbReference type="Rhea" id="RHEA-COMP:12418"/>
        <dbReference type="Rhea" id="RHEA-COMP:12419"/>
        <dbReference type="ChEBI" id="CHEBI:15378"/>
        <dbReference type="ChEBI" id="CHEBI:57856"/>
        <dbReference type="ChEBI" id="CHEBI:59789"/>
        <dbReference type="ChEBI" id="CHEBI:90615"/>
        <dbReference type="ChEBI" id="CHEBI:90616"/>
        <dbReference type="EC" id="2.1.1.72"/>
    </reaction>
</comment>
<reference evidence="6" key="1">
    <citation type="journal article" date="2014" name="Int. J. Syst. Evol. Microbiol.">
        <title>Complete genome sequence of Corynebacterium casei LMG S-19264T (=DSM 44701T), isolated from a smear-ripened cheese.</title>
        <authorList>
            <consortium name="US DOE Joint Genome Institute (JGI-PGF)"/>
            <person name="Walter F."/>
            <person name="Albersmeier A."/>
            <person name="Kalinowski J."/>
            <person name="Ruckert C."/>
        </authorList>
    </citation>
    <scope>NUCLEOTIDE SEQUENCE</scope>
    <source>
        <strain evidence="6">KCTC 32513</strain>
    </source>
</reference>
<protein>
    <recommendedName>
        <fullName evidence="1">site-specific DNA-methyltransferase (adenine-specific)</fullName>
        <ecNumber evidence="1">2.1.1.72</ecNumber>
    </recommendedName>
</protein>
<reference evidence="6" key="2">
    <citation type="submission" date="2020-09" db="EMBL/GenBank/DDBJ databases">
        <authorList>
            <person name="Sun Q."/>
            <person name="Kim S."/>
        </authorList>
    </citation>
    <scope>NUCLEOTIDE SEQUENCE</scope>
    <source>
        <strain evidence="6">KCTC 32513</strain>
    </source>
</reference>
<sequence>MPFYMTTDTNVWTYAGVNSFGSNRDADLADHPTVKPLPMVRDAILDVTHIGDIVIDGFLGSGTTLLAADACDRIVRGIEIDPYYVDVILRRYEARTGFKPILSATSERVSEVRARRARELPLEAGR</sequence>
<dbReference type="GO" id="GO:0008170">
    <property type="term" value="F:N-methyltransferase activity"/>
    <property type="evidence" value="ECO:0007669"/>
    <property type="project" value="InterPro"/>
</dbReference>
<dbReference type="SUPFAM" id="SSF53335">
    <property type="entry name" value="S-adenosyl-L-methionine-dependent methyltransferases"/>
    <property type="match status" value="1"/>
</dbReference>
<keyword evidence="2" id="KW-0489">Methyltransferase</keyword>
<evidence type="ECO:0000256" key="2">
    <source>
        <dbReference type="ARBA" id="ARBA00022603"/>
    </source>
</evidence>
<dbReference type="AlphaFoldDB" id="A0A8J3G3C1"/>
<dbReference type="Pfam" id="PF01555">
    <property type="entry name" value="N6_N4_Mtase"/>
    <property type="match status" value="1"/>
</dbReference>
<keyword evidence="3" id="KW-0808">Transferase</keyword>
<evidence type="ECO:0000313" key="7">
    <source>
        <dbReference type="Proteomes" id="UP000634004"/>
    </source>
</evidence>
<dbReference type="PRINTS" id="PR00508">
    <property type="entry name" value="S21N4MTFRASE"/>
</dbReference>
<dbReference type="GO" id="GO:0032259">
    <property type="term" value="P:methylation"/>
    <property type="evidence" value="ECO:0007669"/>
    <property type="project" value="UniProtKB-KW"/>
</dbReference>
<dbReference type="GO" id="GO:0003677">
    <property type="term" value="F:DNA binding"/>
    <property type="evidence" value="ECO:0007669"/>
    <property type="project" value="InterPro"/>
</dbReference>
<accession>A0A8J3G3C1</accession>
<dbReference type="InterPro" id="IPR029063">
    <property type="entry name" value="SAM-dependent_MTases_sf"/>
</dbReference>
<name>A0A8J3G3C1_9PROT</name>
<dbReference type="InterPro" id="IPR001091">
    <property type="entry name" value="RM_Methyltransferase"/>
</dbReference>
<dbReference type="InterPro" id="IPR002941">
    <property type="entry name" value="DNA_methylase_N4/N6"/>
</dbReference>
<comment type="caution">
    <text evidence="6">The sequence shown here is derived from an EMBL/GenBank/DDBJ whole genome shotgun (WGS) entry which is preliminary data.</text>
</comment>
<organism evidence="6 7">
    <name type="scientific">Algimonas arctica</name>
    <dbReference type="NCBI Taxonomy" id="1479486"/>
    <lineage>
        <taxon>Bacteria</taxon>
        <taxon>Pseudomonadati</taxon>
        <taxon>Pseudomonadota</taxon>
        <taxon>Alphaproteobacteria</taxon>
        <taxon>Maricaulales</taxon>
        <taxon>Robiginitomaculaceae</taxon>
        <taxon>Algimonas</taxon>
    </lineage>
</organism>
<dbReference type="EC" id="2.1.1.72" evidence="1"/>
<evidence type="ECO:0000256" key="4">
    <source>
        <dbReference type="ARBA" id="ARBA00047942"/>
    </source>
</evidence>
<keyword evidence="7" id="KW-1185">Reference proteome</keyword>
<evidence type="ECO:0000313" key="6">
    <source>
        <dbReference type="EMBL" id="GHB04151.1"/>
    </source>
</evidence>